<gene>
    <name evidence="8" type="ORF">Calla_0300</name>
</gene>
<keyword evidence="2 8" id="KW-0489">Methyltransferase</keyword>
<feature type="coiled-coil region" evidence="6">
    <location>
        <begin position="4"/>
        <end position="127"/>
    </location>
</feature>
<dbReference type="SUPFAM" id="SSF53335">
    <property type="entry name" value="S-adenosyl-L-methionine-dependent methyltransferases"/>
    <property type="match status" value="1"/>
</dbReference>
<comment type="similarity">
    <text evidence="1">Belongs to the N(4)/N(6)-methyltransferase family.</text>
</comment>
<dbReference type="PRINTS" id="PR00506">
    <property type="entry name" value="D21N6MTFRASE"/>
</dbReference>
<feature type="domain" description="DNA methylase N-4/N-6" evidence="7">
    <location>
        <begin position="509"/>
        <end position="811"/>
    </location>
</feature>
<evidence type="ECO:0000259" key="7">
    <source>
        <dbReference type="Pfam" id="PF01555"/>
    </source>
</evidence>
<evidence type="ECO:0000256" key="4">
    <source>
        <dbReference type="ARBA" id="ARBA00022691"/>
    </source>
</evidence>
<dbReference type="PROSITE" id="PS00092">
    <property type="entry name" value="N6_MTASE"/>
    <property type="match status" value="1"/>
</dbReference>
<dbReference type="InterPro" id="IPR029063">
    <property type="entry name" value="SAM-dependent_MTases_sf"/>
</dbReference>
<dbReference type="InterPro" id="IPR002052">
    <property type="entry name" value="DNA_methylase_N6_adenine_CS"/>
</dbReference>
<dbReference type="REBASE" id="39725">
    <property type="entry name" value="M.Cla6AORF300P"/>
</dbReference>
<keyword evidence="6" id="KW-0175">Coiled coil</keyword>
<dbReference type="EMBL" id="CP003001">
    <property type="protein sequence ID" value="AEM72971.1"/>
    <property type="molecule type" value="Genomic_DNA"/>
</dbReference>
<reference evidence="8 9" key="1">
    <citation type="submission" date="2011-08" db="EMBL/GenBank/DDBJ databases">
        <title>Complete sequence of Caldicellulosiruptor lactoaceticus 6A.</title>
        <authorList>
            <consortium name="US DOE Joint Genome Institute"/>
            <person name="Lucas S."/>
            <person name="Han J."/>
            <person name="Lapidus A."/>
            <person name="Cheng J.-F."/>
            <person name="Goodwin L."/>
            <person name="Pitluck S."/>
            <person name="Peters L."/>
            <person name="Davenport K."/>
            <person name="Detter J.C."/>
            <person name="Han C."/>
            <person name="Tapia R."/>
            <person name="Land M."/>
            <person name="Hauser L."/>
            <person name="Kyrpides N."/>
            <person name="Ivanova N."/>
            <person name="Ovchinnikova G."/>
            <person name="Pagani I."/>
            <person name="Blumer-Schuette S.E."/>
            <person name="Kelly R.M."/>
            <person name="Woyke T."/>
        </authorList>
    </citation>
    <scope>NUCLEOTIDE SEQUENCE [LARGE SCALE GENOMIC DNA]</scope>
    <source>
        <strain evidence="8 9">6A</strain>
    </source>
</reference>
<proteinExistence type="inferred from homology"/>
<dbReference type="InterPro" id="IPR002295">
    <property type="entry name" value="N4/N6-MTase_EcoPI_Mod-like"/>
</dbReference>
<dbReference type="HOGENOM" id="CLU_013151_0_0_9"/>
<keyword evidence="3" id="KW-0808">Transferase</keyword>
<organism evidence="8 9">
    <name type="scientific">Caldicellulosiruptor acetigenus 6A</name>
    <dbReference type="NCBI Taxonomy" id="632516"/>
    <lineage>
        <taxon>Bacteria</taxon>
        <taxon>Bacillati</taxon>
        <taxon>Bacillota</taxon>
        <taxon>Bacillota incertae sedis</taxon>
        <taxon>Caldicellulosiruptorales</taxon>
        <taxon>Caldicellulosiruptoraceae</taxon>
        <taxon>Caldicellulosiruptor</taxon>
    </lineage>
</organism>
<sequence length="1012" mass="120741">MSNNNELRIKLKNYLREIFQFDKEDLDFGIYKILNYKRDKIEEFIEKDLIDQIEKELNKISDAERQELEERRNQLEQQNSIKKYIEAKNKGDENRINIYKEDFPEQIAEYEEILRQLEKIKVTDELEKEIYNHLINFFSRYYADGDFISQRRYGKNEKYVIPYNGEEVMLYWANHDQYYIKTTEYFRKYTFKNGTLTVNFRVVSAQEENGNVKSQERKYFVLNEKIYDYDKAKDELNIYFEYRILTEEEKKQYDSKNNIQETINQQTLSILREKIKPEYLLELLYAPQQDGKTVIEKHLNRYTKKNTTDYFIHKDLKGFLERELDFYIKNEFLKLDDLQVLEQSGYFDKLRMYLIGVKAFRRIASKIIDFLAQIENFQKMLWEKKKFVLSTHYVITLDRLKEYTSDEFLQSIMDDILKNEAQLNEWKELFGIEVKSKEDLLVDGQLQLGESEYKKLPIDTRYFDEEFKWKLLVAISGKNDLDEILDGILIKSENWQALNLLMGKYKEMIKTIYIDPPYNTGNDDFLYKDSYQHSSWLSMMENRLKLAKELLSDDGVIFVSVDDNEVDNLNKLMKEILGNENFVANIIWKKKNSPQNDAKWLSDNHDFILLYASNKSKWKPNLLRRSENQLSKYKNIDDDPRGPWTPSDLSVKTYNEKYVYPIIDPITGKEYWPPNGRCWMTSKENMEKLIKDNRIYFGGRKPVLKRFLSEVKEGIVPLTIWDDVPYSAEGIKELKDMFVEVLGDQPIFSNPKPTEIVKKIIYISSNNKYGYVMDFFAGSGTTAHAVMKLNKEDGGKRKFILIEIADYFYTVIIPRIKKIAYSFNWKDGIPQDMDGSGIFFKYHTIEQYEDTLENIELEPTPDVFYTLEDYFVKYFLEWETKESLALLNIEKLKDPFNYKLKILDNYEQKDVNVDVIETFNYLLGLHVKGYKIFENANSKYVFVSGRKEGKEVVLIWRNTKDLDLEKDKEFVEGVLKKYNVDEIYINGSAVLSREYKIIEPIFKKLMFEEVQD</sequence>
<protein>
    <submittedName>
        <fullName evidence="8">DNA methylase N-4/N-6 domain protein</fullName>
    </submittedName>
</protein>
<dbReference type="GO" id="GO:0009307">
    <property type="term" value="P:DNA restriction-modification system"/>
    <property type="evidence" value="ECO:0007669"/>
    <property type="project" value="UniProtKB-KW"/>
</dbReference>
<evidence type="ECO:0000256" key="5">
    <source>
        <dbReference type="ARBA" id="ARBA00022747"/>
    </source>
</evidence>
<dbReference type="AlphaFoldDB" id="G2PX16"/>
<dbReference type="Gene3D" id="3.40.50.150">
    <property type="entry name" value="Vaccinia Virus protein VP39"/>
    <property type="match status" value="1"/>
</dbReference>
<dbReference type="GO" id="GO:0003677">
    <property type="term" value="F:DNA binding"/>
    <property type="evidence" value="ECO:0007669"/>
    <property type="project" value="InterPro"/>
</dbReference>
<name>G2PX16_9FIRM</name>
<evidence type="ECO:0000256" key="1">
    <source>
        <dbReference type="ARBA" id="ARBA00006594"/>
    </source>
</evidence>
<evidence type="ECO:0000256" key="2">
    <source>
        <dbReference type="ARBA" id="ARBA00022603"/>
    </source>
</evidence>
<dbReference type="InterPro" id="IPR002941">
    <property type="entry name" value="DNA_methylase_N4/N6"/>
</dbReference>
<dbReference type="RefSeq" id="WP_014041936.1">
    <property type="nucleotide sequence ID" value="NC_015949.1"/>
</dbReference>
<accession>G2PX16</accession>
<keyword evidence="4" id="KW-0949">S-adenosyl-L-methionine</keyword>
<evidence type="ECO:0000313" key="8">
    <source>
        <dbReference type="EMBL" id="AEM72971.1"/>
    </source>
</evidence>
<evidence type="ECO:0000256" key="3">
    <source>
        <dbReference type="ARBA" id="ARBA00022679"/>
    </source>
</evidence>
<dbReference type="Proteomes" id="UP000009257">
    <property type="component" value="Chromosome"/>
</dbReference>
<evidence type="ECO:0000256" key="6">
    <source>
        <dbReference type="SAM" id="Coils"/>
    </source>
</evidence>
<dbReference type="GO" id="GO:0032259">
    <property type="term" value="P:methylation"/>
    <property type="evidence" value="ECO:0007669"/>
    <property type="project" value="UniProtKB-KW"/>
</dbReference>
<dbReference type="Pfam" id="PF01555">
    <property type="entry name" value="N6_N4_Mtase"/>
    <property type="match status" value="1"/>
</dbReference>
<evidence type="ECO:0000313" key="9">
    <source>
        <dbReference type="Proteomes" id="UP000009257"/>
    </source>
</evidence>
<dbReference type="GO" id="GO:0008170">
    <property type="term" value="F:N-methyltransferase activity"/>
    <property type="evidence" value="ECO:0007669"/>
    <property type="project" value="InterPro"/>
</dbReference>
<dbReference type="KEGG" id="clc:Calla_0300"/>
<keyword evidence="5" id="KW-0680">Restriction system</keyword>